<reference evidence="2 3" key="1">
    <citation type="submission" date="2018-11" db="EMBL/GenBank/DDBJ databases">
        <authorList>
            <person name="Kleinhagauer T."/>
            <person name="Glaeser S.P."/>
            <person name="Spergser J."/>
            <person name="Ruckert C."/>
            <person name="Kaempfer P."/>
            <person name="Busse H.-J."/>
        </authorList>
    </citation>
    <scope>NUCLEOTIDE SEQUENCE [LARGE SCALE GENOMIC DNA]</scope>
    <source>
        <strain evidence="2 3">200CH</strain>
    </source>
</reference>
<dbReference type="InterPro" id="IPR035931">
    <property type="entry name" value="YlxR-like_sf"/>
</dbReference>
<dbReference type="PANTHER" id="PTHR34215">
    <property type="entry name" value="BLL0784 PROTEIN"/>
    <property type="match status" value="1"/>
</dbReference>
<dbReference type="InterPro" id="IPR007393">
    <property type="entry name" value="YlxR_dom"/>
</dbReference>
<dbReference type="Pfam" id="PF04296">
    <property type="entry name" value="YlxR"/>
    <property type="match status" value="1"/>
</dbReference>
<proteinExistence type="predicted"/>
<accession>A0A3G6JB64</accession>
<organism evidence="2 3">
    <name type="scientific">Corynebacterium choanae</name>
    <dbReference type="NCBI Taxonomy" id="1862358"/>
    <lineage>
        <taxon>Bacteria</taxon>
        <taxon>Bacillati</taxon>
        <taxon>Actinomycetota</taxon>
        <taxon>Actinomycetes</taxon>
        <taxon>Mycobacteriales</taxon>
        <taxon>Corynebacteriaceae</taxon>
        <taxon>Corynebacterium</taxon>
    </lineage>
</organism>
<evidence type="ECO:0000313" key="3">
    <source>
        <dbReference type="Proteomes" id="UP000269019"/>
    </source>
</evidence>
<sequence>MAEPLRTCVATGKKLPQSTLLRMVCDPAVADPHRLVVVPDPARKLPGRGAWITPTEAAVTQAVARGALHRAFRRGGVIDATAVTAWVSREPTGGSCT</sequence>
<dbReference type="AlphaFoldDB" id="A0A3G6JB64"/>
<feature type="domain" description="YlxR" evidence="1">
    <location>
        <begin position="6"/>
        <end position="74"/>
    </location>
</feature>
<dbReference type="Gene3D" id="3.30.1230.10">
    <property type="entry name" value="YlxR-like"/>
    <property type="match status" value="1"/>
</dbReference>
<dbReference type="EMBL" id="CP033896">
    <property type="protein sequence ID" value="AZA13820.1"/>
    <property type="molecule type" value="Genomic_DNA"/>
</dbReference>
<dbReference type="Proteomes" id="UP000269019">
    <property type="component" value="Chromosome"/>
</dbReference>
<gene>
    <name evidence="2" type="ORF">CCHOA_07140</name>
</gene>
<dbReference type="PANTHER" id="PTHR34215:SF1">
    <property type="entry name" value="YLXR DOMAIN-CONTAINING PROTEIN"/>
    <property type="match status" value="1"/>
</dbReference>
<protein>
    <recommendedName>
        <fullName evidence="1">YlxR domain-containing protein</fullName>
    </recommendedName>
</protein>
<dbReference type="RefSeq" id="WP_123928407.1">
    <property type="nucleotide sequence ID" value="NZ_CP033896.1"/>
</dbReference>
<dbReference type="KEGG" id="ccho:CCHOA_07140"/>
<dbReference type="InterPro" id="IPR037465">
    <property type="entry name" value="YlxR"/>
</dbReference>
<dbReference type="SUPFAM" id="SSF64376">
    <property type="entry name" value="YlxR-like"/>
    <property type="match status" value="1"/>
</dbReference>
<evidence type="ECO:0000313" key="2">
    <source>
        <dbReference type="EMBL" id="AZA13820.1"/>
    </source>
</evidence>
<keyword evidence="3" id="KW-1185">Reference proteome</keyword>
<dbReference type="OrthoDB" id="5244965at2"/>
<evidence type="ECO:0000259" key="1">
    <source>
        <dbReference type="Pfam" id="PF04296"/>
    </source>
</evidence>
<name>A0A3G6JB64_9CORY</name>